<comment type="caution">
    <text evidence="8">The sequence shown here is derived from an EMBL/GenBank/DDBJ whole genome shotgun (WGS) entry which is preliminary data.</text>
</comment>
<dbReference type="PANTHER" id="PTHR43741:SF4">
    <property type="entry name" value="FMN-DEPENDENT NADH:QUINONE OXIDOREDUCTASE"/>
    <property type="match status" value="1"/>
</dbReference>
<dbReference type="GO" id="GO:0009055">
    <property type="term" value="F:electron transfer activity"/>
    <property type="evidence" value="ECO:0007669"/>
    <property type="project" value="UniProtKB-UniRule"/>
</dbReference>
<dbReference type="Proteomes" id="UP000612808">
    <property type="component" value="Unassembled WGS sequence"/>
</dbReference>
<dbReference type="EC" id="1.7.1.17" evidence="6"/>
<dbReference type="InterPro" id="IPR023048">
    <property type="entry name" value="NADH:quinone_OxRdtase_FMN_depd"/>
</dbReference>
<dbReference type="Pfam" id="PF02525">
    <property type="entry name" value="Flavodoxin_2"/>
    <property type="match status" value="1"/>
</dbReference>
<evidence type="ECO:0000256" key="4">
    <source>
        <dbReference type="ARBA" id="ARBA00023027"/>
    </source>
</evidence>
<protein>
    <recommendedName>
        <fullName evidence="6">FMN dependent NADH:quinone oxidoreductase</fullName>
        <ecNumber evidence="6">1.6.5.-</ecNumber>
    </recommendedName>
    <alternativeName>
        <fullName evidence="6">Azo-dye reductase</fullName>
    </alternativeName>
    <alternativeName>
        <fullName evidence="6">FMN-dependent NADH-azo compound oxidoreductase</fullName>
    </alternativeName>
    <alternativeName>
        <fullName evidence="6">FMN-dependent NADH-azoreductase</fullName>
        <ecNumber evidence="6">1.7.1.17</ecNumber>
    </alternativeName>
</protein>
<dbReference type="GO" id="GO:0016655">
    <property type="term" value="F:oxidoreductase activity, acting on NAD(P)H, quinone or similar compound as acceptor"/>
    <property type="evidence" value="ECO:0007669"/>
    <property type="project" value="InterPro"/>
</dbReference>
<feature type="binding site" evidence="6">
    <location>
        <begin position="106"/>
        <end position="109"/>
    </location>
    <ligand>
        <name>FMN</name>
        <dbReference type="ChEBI" id="CHEBI:58210"/>
    </ligand>
</feature>
<keyword evidence="9" id="KW-1185">Reference proteome</keyword>
<feature type="domain" description="Flavodoxin-like fold" evidence="7">
    <location>
        <begin position="4"/>
        <end position="178"/>
    </location>
</feature>
<comment type="cofactor">
    <cofactor evidence="6">
        <name>FMN</name>
        <dbReference type="ChEBI" id="CHEBI:58210"/>
    </cofactor>
    <text evidence="6">Binds 1 FMN per subunit.</text>
</comment>
<accession>A0A8J3IVP2</accession>
<comment type="catalytic activity">
    <reaction evidence="5">
        <text>N,N-dimethyl-1,4-phenylenediamine + anthranilate + 2 NAD(+) = 2-(4-dimethylaminophenyl)diazenylbenzoate + 2 NADH + 2 H(+)</text>
        <dbReference type="Rhea" id="RHEA:55872"/>
        <dbReference type="ChEBI" id="CHEBI:15378"/>
        <dbReference type="ChEBI" id="CHEBI:15783"/>
        <dbReference type="ChEBI" id="CHEBI:16567"/>
        <dbReference type="ChEBI" id="CHEBI:57540"/>
        <dbReference type="ChEBI" id="CHEBI:57945"/>
        <dbReference type="ChEBI" id="CHEBI:71579"/>
        <dbReference type="EC" id="1.7.1.17"/>
    </reaction>
    <physiologicalReaction direction="right-to-left" evidence="5">
        <dbReference type="Rhea" id="RHEA:55874"/>
    </physiologicalReaction>
</comment>
<dbReference type="EMBL" id="BOMB01000010">
    <property type="protein sequence ID" value="GID10811.1"/>
    <property type="molecule type" value="Genomic_DNA"/>
</dbReference>
<proteinExistence type="inferred from homology"/>
<comment type="caution">
    <text evidence="6">Lacks conserved residue(s) required for the propagation of feature annotation.</text>
</comment>
<dbReference type="InterPro" id="IPR029039">
    <property type="entry name" value="Flavoprotein-like_sf"/>
</dbReference>
<evidence type="ECO:0000256" key="5">
    <source>
        <dbReference type="ARBA" id="ARBA00048542"/>
    </source>
</evidence>
<organism evidence="8 9">
    <name type="scientific">Actinocatenispora rupis</name>
    <dbReference type="NCBI Taxonomy" id="519421"/>
    <lineage>
        <taxon>Bacteria</taxon>
        <taxon>Bacillati</taxon>
        <taxon>Actinomycetota</taxon>
        <taxon>Actinomycetes</taxon>
        <taxon>Micromonosporales</taxon>
        <taxon>Micromonosporaceae</taxon>
        <taxon>Actinocatenispora</taxon>
    </lineage>
</organism>
<sequence length="222" mass="23428">MPANLLHVDASARTQSYSRATGAAFADAWRAAGGGYTYRDLAAEPLPHITEANTELSAMAGLDGVTDVAGLARLPRTAAQRAAWARSEPLLAELQAADVLLIGTPMYNFGIPSALKSWIDQVTFAGVKLGPGIAVVATARGGSYGPGAPQEPYEFQERYLRAYLTSYGPADVRFLNTELTLAPVLPPMSGLIEQHHASRDAALDEARTLARRLAADPTPAAA</sequence>
<evidence type="ECO:0000256" key="1">
    <source>
        <dbReference type="ARBA" id="ARBA00022630"/>
    </source>
</evidence>
<dbReference type="Gene3D" id="3.40.50.360">
    <property type="match status" value="1"/>
</dbReference>
<dbReference type="InterPro" id="IPR003680">
    <property type="entry name" value="Flavodoxin_fold"/>
</dbReference>
<dbReference type="SUPFAM" id="SSF52218">
    <property type="entry name" value="Flavoproteins"/>
    <property type="match status" value="1"/>
</dbReference>
<name>A0A8J3IVP2_9ACTN</name>
<dbReference type="GO" id="GO:0016652">
    <property type="term" value="F:oxidoreductase activity, acting on NAD(P)H as acceptor"/>
    <property type="evidence" value="ECO:0007669"/>
    <property type="project" value="UniProtKB-UniRule"/>
</dbReference>
<dbReference type="RefSeq" id="WP_203656361.1">
    <property type="nucleotide sequence ID" value="NZ_BAAAZM010000004.1"/>
</dbReference>
<comment type="function">
    <text evidence="6">Quinone reductase that provides resistance to thiol-specific stress caused by electrophilic quinones.</text>
</comment>
<dbReference type="InterPro" id="IPR050104">
    <property type="entry name" value="FMN-dep_NADH:Q_OxRdtase_AzoR1"/>
</dbReference>
<gene>
    <name evidence="6" type="primary">azoR</name>
    <name evidence="8" type="ORF">Aru02nite_17000</name>
</gene>
<comment type="function">
    <text evidence="6">Also exhibits azoreductase activity. Catalyzes the reductive cleavage of the azo bond in aromatic azo compounds to the corresponding amines.</text>
</comment>
<keyword evidence="1 6" id="KW-0285">Flavoprotein</keyword>
<comment type="similarity">
    <text evidence="6">Belongs to the azoreductase type 1 family.</text>
</comment>
<dbReference type="GO" id="GO:0010181">
    <property type="term" value="F:FMN binding"/>
    <property type="evidence" value="ECO:0007669"/>
    <property type="project" value="UniProtKB-UniRule"/>
</dbReference>
<evidence type="ECO:0000256" key="6">
    <source>
        <dbReference type="HAMAP-Rule" id="MF_01216"/>
    </source>
</evidence>
<keyword evidence="4 6" id="KW-0520">NAD</keyword>
<evidence type="ECO:0000313" key="9">
    <source>
        <dbReference type="Proteomes" id="UP000612808"/>
    </source>
</evidence>
<evidence type="ECO:0000313" key="8">
    <source>
        <dbReference type="EMBL" id="GID10811.1"/>
    </source>
</evidence>
<evidence type="ECO:0000256" key="3">
    <source>
        <dbReference type="ARBA" id="ARBA00023002"/>
    </source>
</evidence>
<evidence type="ECO:0000259" key="7">
    <source>
        <dbReference type="Pfam" id="PF02525"/>
    </source>
</evidence>
<feature type="binding site" evidence="6">
    <location>
        <position position="11"/>
    </location>
    <ligand>
        <name>FMN</name>
        <dbReference type="ChEBI" id="CHEBI:58210"/>
    </ligand>
</feature>
<keyword evidence="2 6" id="KW-0288">FMN</keyword>
<comment type="subunit">
    <text evidence="6">Homodimer.</text>
</comment>
<feature type="binding site" evidence="6">
    <location>
        <begin position="16"/>
        <end position="18"/>
    </location>
    <ligand>
        <name>FMN</name>
        <dbReference type="ChEBI" id="CHEBI:58210"/>
    </ligand>
</feature>
<reference evidence="8" key="1">
    <citation type="submission" date="2021-01" db="EMBL/GenBank/DDBJ databases">
        <title>Whole genome shotgun sequence of Actinocatenispora rupis NBRC 107355.</title>
        <authorList>
            <person name="Komaki H."/>
            <person name="Tamura T."/>
        </authorList>
    </citation>
    <scope>NUCLEOTIDE SEQUENCE</scope>
    <source>
        <strain evidence="8">NBRC 107355</strain>
    </source>
</reference>
<evidence type="ECO:0000256" key="2">
    <source>
        <dbReference type="ARBA" id="ARBA00022643"/>
    </source>
</evidence>
<dbReference type="EC" id="1.6.5.-" evidence="6"/>
<dbReference type="HAMAP" id="MF_01216">
    <property type="entry name" value="Azoreductase_type1"/>
    <property type="match status" value="1"/>
</dbReference>
<keyword evidence="3 6" id="KW-0560">Oxidoreductase</keyword>
<dbReference type="PANTHER" id="PTHR43741">
    <property type="entry name" value="FMN-DEPENDENT NADH-AZOREDUCTASE 1"/>
    <property type="match status" value="1"/>
</dbReference>
<comment type="catalytic activity">
    <reaction evidence="6">
        <text>2 a quinone + NADH + H(+) = 2 a 1,4-benzosemiquinone + NAD(+)</text>
        <dbReference type="Rhea" id="RHEA:65952"/>
        <dbReference type="ChEBI" id="CHEBI:15378"/>
        <dbReference type="ChEBI" id="CHEBI:57540"/>
        <dbReference type="ChEBI" id="CHEBI:57945"/>
        <dbReference type="ChEBI" id="CHEBI:132124"/>
        <dbReference type="ChEBI" id="CHEBI:134225"/>
    </reaction>
</comment>
<dbReference type="AlphaFoldDB" id="A0A8J3IVP2"/>